<evidence type="ECO:0000313" key="3">
    <source>
        <dbReference type="WBParaSite" id="SVE_1825900.1"/>
    </source>
</evidence>
<name>A0A0K0G0M4_STRVS</name>
<feature type="transmembrane region" description="Helical" evidence="1">
    <location>
        <begin position="34"/>
        <end position="53"/>
    </location>
</feature>
<keyword evidence="1" id="KW-0472">Membrane</keyword>
<sequence length="200" mass="23323">MLRLVCRNLNNVVCKRYKTDVLKVIKEDDKKNPYAMGVVLTGFTITVTGSLFLRRRSEDKKMNSLISTISFDEFLHKYLLESKVSSIIYQPPFTVADVYLDESVENKNLSEKDKFRSKLMQQFTSKKYENIIRPPDIRVKFEDDSKVLVDIVKDINKHLREKKGNSYKEIKLDINDFPSNNEFFFITISTTILAGIMLTM</sequence>
<keyword evidence="1" id="KW-0812">Transmembrane</keyword>
<protein>
    <submittedName>
        <fullName evidence="3">Altered inheritance of mitochondria protein 36, mitochondrial</fullName>
    </submittedName>
</protein>
<dbReference type="Proteomes" id="UP000035680">
    <property type="component" value="Unassembled WGS sequence"/>
</dbReference>
<keyword evidence="2" id="KW-1185">Reference proteome</keyword>
<keyword evidence="1" id="KW-1133">Transmembrane helix</keyword>
<reference evidence="2" key="1">
    <citation type="submission" date="2014-07" db="EMBL/GenBank/DDBJ databases">
        <authorList>
            <person name="Martin A.A"/>
            <person name="De Silva N."/>
        </authorList>
    </citation>
    <scope>NUCLEOTIDE SEQUENCE</scope>
</reference>
<dbReference type="AlphaFoldDB" id="A0A0K0G0M4"/>
<evidence type="ECO:0000313" key="2">
    <source>
        <dbReference type="Proteomes" id="UP000035680"/>
    </source>
</evidence>
<organism evidence="2 3">
    <name type="scientific">Strongyloides venezuelensis</name>
    <name type="common">Threadworm</name>
    <dbReference type="NCBI Taxonomy" id="75913"/>
    <lineage>
        <taxon>Eukaryota</taxon>
        <taxon>Metazoa</taxon>
        <taxon>Ecdysozoa</taxon>
        <taxon>Nematoda</taxon>
        <taxon>Chromadorea</taxon>
        <taxon>Rhabditida</taxon>
        <taxon>Tylenchina</taxon>
        <taxon>Panagrolaimomorpha</taxon>
        <taxon>Strongyloidoidea</taxon>
        <taxon>Strongyloididae</taxon>
        <taxon>Strongyloides</taxon>
    </lineage>
</organism>
<dbReference type="WBParaSite" id="SVE_1825900.1">
    <property type="protein sequence ID" value="SVE_1825900.1"/>
    <property type="gene ID" value="SVE_1825900"/>
</dbReference>
<proteinExistence type="predicted"/>
<evidence type="ECO:0000256" key="1">
    <source>
        <dbReference type="SAM" id="Phobius"/>
    </source>
</evidence>
<accession>A0A0K0G0M4</accession>
<reference evidence="3" key="2">
    <citation type="submission" date="2015-08" db="UniProtKB">
        <authorList>
            <consortium name="WormBaseParasite"/>
        </authorList>
    </citation>
    <scope>IDENTIFICATION</scope>
</reference>